<keyword evidence="4" id="KW-1185">Reference proteome</keyword>
<dbReference type="RefSeq" id="WP_023789058.1">
    <property type="nucleotide sequence ID" value="NC_022998.1"/>
</dbReference>
<dbReference type="Proteomes" id="UP000018550">
    <property type="component" value="Chromosome"/>
</dbReference>
<gene>
    <name evidence="3" type="ORF">SAPIS_v1c02780</name>
</gene>
<evidence type="ECO:0008006" key="5">
    <source>
        <dbReference type="Google" id="ProtNLM"/>
    </source>
</evidence>
<dbReference type="KEGG" id="sapi:SAPIS_v1c02780"/>
<evidence type="ECO:0000256" key="2">
    <source>
        <dbReference type="SAM" id="Phobius"/>
    </source>
</evidence>
<keyword evidence="2" id="KW-0472">Membrane</keyword>
<sequence length="594" mass="69524">MGFKIGALVVYNNQNWVILDIQTKQISNGELSFLKIKNILTQEVLNIDSRYVREFEIKQKTQSENIGDVNIHNQSLGDTAYIKSLFDEVGEVNTNEFFDFDEHSSLETNNQNVSNFDRYIPKKDITFSEITDSSETTRLIENFQTPNSQKHFTPRRSFNTYENLNNTPVNETLTDMKNSGIWEEKMASHNSNYFSNPGQNIHVPRRTLNNSNTQETFHNNVENNRELERARENLFNSGDHNLKEQVSLENISNELLNKNLDKSQNMYDNVKSENIVDMKSSEQNLSQQKQHFIVREQQNNNHSDKTANISENYREKRMADSNFINKMNENNYETKFEEKLTVNNSSTSDNTVIKSLNKKANLYKEKHFEALETGPLNTKKLLDNFNKQKNIKDALDEKYIQDSNEKSNTLFWNNSNFDKTELNNSKIYRKFKNMSGWLITVFVIFLITPIVGLFMKIANFYINSPEHTISFEILKQIFLFQSNYNDGNLVYFIADVLIIIATPALFLVFITFSLIYWVSVGNKQYKKLAFYNFQLQSKIEVIDSIQEFNNESSLYLIKVHNDMKKIKKEIKNLKAEKKLTKHVNNIEKPYNMTH</sequence>
<dbReference type="EMBL" id="CP006682">
    <property type="protein sequence ID" value="AHB36124.1"/>
    <property type="molecule type" value="Genomic_DNA"/>
</dbReference>
<dbReference type="PATRIC" id="fig|1276258.3.peg.273"/>
<feature type="transmembrane region" description="Helical" evidence="2">
    <location>
        <begin position="489"/>
        <end position="518"/>
    </location>
</feature>
<dbReference type="OrthoDB" id="388661at2"/>
<dbReference type="AlphaFoldDB" id="V5RHV7"/>
<feature type="transmembrane region" description="Helical" evidence="2">
    <location>
        <begin position="436"/>
        <end position="455"/>
    </location>
</feature>
<keyword evidence="1" id="KW-0175">Coiled coil</keyword>
<organism evidence="3 4">
    <name type="scientific">Spiroplasma apis B31</name>
    <dbReference type="NCBI Taxonomy" id="1276258"/>
    <lineage>
        <taxon>Bacteria</taxon>
        <taxon>Bacillati</taxon>
        <taxon>Mycoplasmatota</taxon>
        <taxon>Mollicutes</taxon>
        <taxon>Entomoplasmatales</taxon>
        <taxon>Spiroplasmataceae</taxon>
        <taxon>Spiroplasma</taxon>
    </lineage>
</organism>
<proteinExistence type="predicted"/>
<protein>
    <recommendedName>
        <fullName evidence="5">Transmembrane protein</fullName>
    </recommendedName>
</protein>
<accession>V5RHV7</accession>
<evidence type="ECO:0000313" key="4">
    <source>
        <dbReference type="Proteomes" id="UP000018550"/>
    </source>
</evidence>
<dbReference type="STRING" id="1276258.SAPIS_v1c02780"/>
<keyword evidence="2" id="KW-1133">Transmembrane helix</keyword>
<reference evidence="3 4" key="1">
    <citation type="journal article" date="2014" name="Genome Announc.">
        <title>Complete Genome Sequence of Spiroplasma apis B31T (ATCC 33834), a Bacterium Associated with May Disease of Honeybees (Apis mellifera).</title>
        <authorList>
            <person name="Ku C."/>
            <person name="Lo W.S."/>
            <person name="Chen L.L."/>
            <person name="Kuo C.H."/>
        </authorList>
    </citation>
    <scope>NUCLEOTIDE SEQUENCE [LARGE SCALE GENOMIC DNA]</scope>
    <source>
        <strain evidence="3">B31</strain>
    </source>
</reference>
<evidence type="ECO:0000256" key="1">
    <source>
        <dbReference type="SAM" id="Coils"/>
    </source>
</evidence>
<evidence type="ECO:0000313" key="3">
    <source>
        <dbReference type="EMBL" id="AHB36124.1"/>
    </source>
</evidence>
<name>V5RHV7_SPIAP</name>
<keyword evidence="2" id="KW-0812">Transmembrane</keyword>
<feature type="coiled-coil region" evidence="1">
    <location>
        <begin position="556"/>
        <end position="583"/>
    </location>
</feature>
<dbReference type="HOGENOM" id="CLU_547358_0_0_14"/>